<dbReference type="SUPFAM" id="SSF81324">
    <property type="entry name" value="Voltage-gated potassium channels"/>
    <property type="match status" value="1"/>
</dbReference>
<feature type="compositionally biased region" description="Polar residues" evidence="5">
    <location>
        <begin position="322"/>
        <end position="344"/>
    </location>
</feature>
<feature type="region of interest" description="Disordered" evidence="5">
    <location>
        <begin position="422"/>
        <end position="473"/>
    </location>
</feature>
<accession>A0A2R5GLS1</accession>
<dbReference type="PANTHER" id="PTHR46923:SF1">
    <property type="entry name" value="CATION CHANNEL SPERM-ASSOCIATED PROTEIN 2"/>
    <property type="match status" value="1"/>
</dbReference>
<evidence type="ECO:0000256" key="4">
    <source>
        <dbReference type="ARBA" id="ARBA00023136"/>
    </source>
</evidence>
<organism evidence="8 9">
    <name type="scientific">Hondaea fermentalgiana</name>
    <dbReference type="NCBI Taxonomy" id="2315210"/>
    <lineage>
        <taxon>Eukaryota</taxon>
        <taxon>Sar</taxon>
        <taxon>Stramenopiles</taxon>
        <taxon>Bigyra</taxon>
        <taxon>Labyrinthulomycetes</taxon>
        <taxon>Thraustochytrida</taxon>
        <taxon>Thraustochytriidae</taxon>
        <taxon>Hondaea</taxon>
    </lineage>
</organism>
<keyword evidence="2 6" id="KW-0812">Transmembrane</keyword>
<dbReference type="AlphaFoldDB" id="A0A2R5GLS1"/>
<feature type="transmembrane region" description="Helical" evidence="6">
    <location>
        <begin position="246"/>
        <end position="268"/>
    </location>
</feature>
<keyword evidence="3 6" id="KW-1133">Transmembrane helix</keyword>
<evidence type="ECO:0000313" key="9">
    <source>
        <dbReference type="Proteomes" id="UP000241890"/>
    </source>
</evidence>
<dbReference type="GO" id="GO:0048240">
    <property type="term" value="P:sperm capacitation"/>
    <property type="evidence" value="ECO:0007669"/>
    <property type="project" value="TreeGrafter"/>
</dbReference>
<dbReference type="GO" id="GO:0005227">
    <property type="term" value="F:calcium-activated cation channel activity"/>
    <property type="evidence" value="ECO:0007669"/>
    <property type="project" value="InterPro"/>
</dbReference>
<feature type="domain" description="Ion transport" evidence="7">
    <location>
        <begin position="35"/>
        <end position="282"/>
    </location>
</feature>
<keyword evidence="8" id="KW-0813">Transport</keyword>
<feature type="region of interest" description="Disordered" evidence="5">
    <location>
        <begin position="318"/>
        <end position="355"/>
    </location>
</feature>
<name>A0A2R5GLS1_9STRA</name>
<feature type="transmembrane region" description="Helical" evidence="6">
    <location>
        <begin position="38"/>
        <end position="58"/>
    </location>
</feature>
<evidence type="ECO:0000256" key="3">
    <source>
        <dbReference type="ARBA" id="ARBA00022989"/>
    </source>
</evidence>
<evidence type="ECO:0000256" key="5">
    <source>
        <dbReference type="SAM" id="MobiDB-lite"/>
    </source>
</evidence>
<dbReference type="InterPro" id="IPR028747">
    <property type="entry name" value="CatSper2"/>
</dbReference>
<dbReference type="Gene3D" id="1.10.287.70">
    <property type="match status" value="1"/>
</dbReference>
<evidence type="ECO:0000259" key="7">
    <source>
        <dbReference type="Pfam" id="PF00520"/>
    </source>
</evidence>
<dbReference type="InterPro" id="IPR005821">
    <property type="entry name" value="Ion_trans_dom"/>
</dbReference>
<feature type="transmembrane region" description="Helical" evidence="6">
    <location>
        <begin position="104"/>
        <end position="123"/>
    </location>
</feature>
<evidence type="ECO:0000313" key="8">
    <source>
        <dbReference type="EMBL" id="GBG31846.1"/>
    </source>
</evidence>
<reference evidence="8 9" key="1">
    <citation type="submission" date="2017-12" db="EMBL/GenBank/DDBJ databases">
        <title>Sequencing, de novo assembly and annotation of complete genome of a new Thraustochytrid species, strain FCC1311.</title>
        <authorList>
            <person name="Sedici K."/>
            <person name="Godart F."/>
            <person name="Aiese Cigliano R."/>
            <person name="Sanseverino W."/>
            <person name="Barakat M."/>
            <person name="Ortet P."/>
            <person name="Marechal E."/>
            <person name="Cagnac O."/>
            <person name="Amato A."/>
        </authorList>
    </citation>
    <scope>NUCLEOTIDE SEQUENCE [LARGE SCALE GENOMIC DNA]</scope>
</reference>
<proteinExistence type="predicted"/>
<keyword evidence="8" id="KW-0406">Ion transport</keyword>
<protein>
    <submittedName>
        <fullName evidence="8">Sodium channel protein type 10 subunit alpha</fullName>
    </submittedName>
</protein>
<dbReference type="InterPro" id="IPR027359">
    <property type="entry name" value="Volt_channel_dom_sf"/>
</dbReference>
<feature type="compositionally biased region" description="Polar residues" evidence="5">
    <location>
        <begin position="453"/>
        <end position="473"/>
    </location>
</feature>
<dbReference type="Gene3D" id="1.20.120.350">
    <property type="entry name" value="Voltage-gated potassium channels. Chain C"/>
    <property type="match status" value="1"/>
</dbReference>
<dbReference type="GO" id="GO:0009566">
    <property type="term" value="P:fertilization"/>
    <property type="evidence" value="ECO:0007669"/>
    <property type="project" value="TreeGrafter"/>
</dbReference>
<dbReference type="OrthoDB" id="431720at2759"/>
<keyword evidence="8" id="KW-0407">Ion channel</keyword>
<keyword evidence="4 6" id="KW-0472">Membrane</keyword>
<dbReference type="InParanoid" id="A0A2R5GLS1"/>
<feature type="compositionally biased region" description="Polar residues" evidence="5">
    <location>
        <begin position="432"/>
        <end position="442"/>
    </location>
</feature>
<evidence type="ECO:0000256" key="1">
    <source>
        <dbReference type="ARBA" id="ARBA00004141"/>
    </source>
</evidence>
<comment type="subcellular location">
    <subcellularLocation>
        <location evidence="1">Membrane</location>
        <topology evidence="1">Multi-pass membrane protein</topology>
    </subcellularLocation>
</comment>
<dbReference type="GO" id="GO:0036128">
    <property type="term" value="C:CatSper complex"/>
    <property type="evidence" value="ECO:0007669"/>
    <property type="project" value="InterPro"/>
</dbReference>
<evidence type="ECO:0000256" key="2">
    <source>
        <dbReference type="ARBA" id="ARBA00022692"/>
    </source>
</evidence>
<dbReference type="Proteomes" id="UP000241890">
    <property type="component" value="Unassembled WGS sequence"/>
</dbReference>
<feature type="transmembrane region" description="Helical" evidence="6">
    <location>
        <begin position="208"/>
        <end position="226"/>
    </location>
</feature>
<gene>
    <name evidence="8" type="ORF">FCC1311_080712</name>
</gene>
<feature type="transmembrane region" description="Helical" evidence="6">
    <location>
        <begin position="173"/>
        <end position="196"/>
    </location>
</feature>
<comment type="caution">
    <text evidence="8">The sequence shown here is derived from an EMBL/GenBank/DDBJ whole genome shotgun (WGS) entry which is preliminary data.</text>
</comment>
<dbReference type="PANTHER" id="PTHR46923">
    <property type="entry name" value="CATION CHANNEL SPERM-ASSOCIATED PROTEIN 2"/>
    <property type="match status" value="1"/>
</dbReference>
<dbReference type="EMBL" id="BEYU01000109">
    <property type="protein sequence ID" value="GBG31846.1"/>
    <property type="molecule type" value="Genomic_DNA"/>
</dbReference>
<dbReference type="GO" id="GO:0030317">
    <property type="term" value="P:flagellated sperm motility"/>
    <property type="evidence" value="ECO:0007669"/>
    <property type="project" value="InterPro"/>
</dbReference>
<feature type="transmembrane region" description="Helical" evidence="6">
    <location>
        <begin position="73"/>
        <end position="92"/>
    </location>
</feature>
<keyword evidence="9" id="KW-1185">Reference proteome</keyword>
<dbReference type="Pfam" id="PF00520">
    <property type="entry name" value="Ion_trans"/>
    <property type="match status" value="1"/>
</dbReference>
<sequence length="551" mass="62218">MVEMSENDLAARSYYFRNSLIEEFRLSESDTCSAHKNFSSFVIGTILVNAIVLGIQTSMDEIEDWRMVQTLEVLDNCTMVIFVWEIVLKWIANFRSFWRDGWNVFDFLVTAGVLVPMLAQALMGSEDQSNAQNFASVAKNLRIFRTFRTLKMIAKFRSLRIIVRTVMEALQSLGFVLILLCLLMYIFAVLAIGLFSDYSNSTMEGLEYTFVFSDMIAAVRTLFQLLTLDQWYNIAKEISDEGETNMIVTISFFVVWVALGAFIFRNIFIGVMVKNFQSISQELADLDQMSRKRARMRKYVKNFQQQMEEKKREIEHQMIHGKNSSSNKNGRASSASEVENPSINSKKKESSAIMPSTTGSLLRQMTNTNASMTGQPLGGDTHLRAVIKHNLTNDTSPKRPHARQSFAIPKAWIADGVDPLTLIGSKGGGEQAQGTSPASPNSAGGDGRKPDLTVQTNDLSPTKQMQSPQTSRWADSRLSKFYDAAKADEWKRFVQQSLTVFGEQDAGSTLWPRDTLLHYLQTMEKLQENLKEHHELQHLATEVLYSIATDG</sequence>
<evidence type="ECO:0000256" key="6">
    <source>
        <dbReference type="SAM" id="Phobius"/>
    </source>
</evidence>